<dbReference type="InterPro" id="IPR013656">
    <property type="entry name" value="PAS_4"/>
</dbReference>
<organism evidence="14 15">
    <name type="scientific">Caenispirillum salinarum AK4</name>
    <dbReference type="NCBI Taxonomy" id="1238182"/>
    <lineage>
        <taxon>Bacteria</taxon>
        <taxon>Pseudomonadati</taxon>
        <taxon>Pseudomonadota</taxon>
        <taxon>Alphaproteobacteria</taxon>
        <taxon>Rhodospirillales</taxon>
        <taxon>Novispirillaceae</taxon>
        <taxon>Caenispirillum</taxon>
    </lineage>
</organism>
<dbReference type="InterPro" id="IPR004358">
    <property type="entry name" value="Sig_transdc_His_kin-like_C"/>
</dbReference>
<evidence type="ECO:0000256" key="7">
    <source>
        <dbReference type="ARBA" id="ARBA00023136"/>
    </source>
</evidence>
<dbReference type="PANTHER" id="PTHR43047:SF72">
    <property type="entry name" value="OSMOSENSING HISTIDINE PROTEIN KINASE SLN1"/>
    <property type="match status" value="1"/>
</dbReference>
<feature type="transmembrane region" description="Helical" evidence="10">
    <location>
        <begin position="122"/>
        <end position="141"/>
    </location>
</feature>
<dbReference type="GO" id="GO:0005886">
    <property type="term" value="C:plasma membrane"/>
    <property type="evidence" value="ECO:0007669"/>
    <property type="project" value="TreeGrafter"/>
</dbReference>
<dbReference type="Pfam" id="PF12860">
    <property type="entry name" value="PAS_7"/>
    <property type="match status" value="3"/>
</dbReference>
<evidence type="ECO:0000256" key="2">
    <source>
        <dbReference type="ARBA" id="ARBA00012438"/>
    </source>
</evidence>
<evidence type="ECO:0000259" key="13">
    <source>
        <dbReference type="PROSITE" id="PS50113"/>
    </source>
</evidence>
<dbReference type="STRING" id="1238182.C882_0496"/>
<evidence type="ECO:0000256" key="9">
    <source>
        <dbReference type="SAM" id="MobiDB-lite"/>
    </source>
</evidence>
<evidence type="ECO:0000313" key="15">
    <source>
        <dbReference type="Proteomes" id="UP000009881"/>
    </source>
</evidence>
<dbReference type="EC" id="2.7.13.3" evidence="2"/>
<dbReference type="SMART" id="SM00091">
    <property type="entry name" value="PAS"/>
    <property type="match status" value="4"/>
</dbReference>
<keyword evidence="6" id="KW-0902">Two-component regulatory system</keyword>
<dbReference type="InterPro" id="IPR035965">
    <property type="entry name" value="PAS-like_dom_sf"/>
</dbReference>
<dbReference type="PATRIC" id="fig|1238182.3.peg.2711"/>
<evidence type="ECO:0000256" key="3">
    <source>
        <dbReference type="ARBA" id="ARBA00022553"/>
    </source>
</evidence>
<feature type="region of interest" description="Disordered" evidence="9">
    <location>
        <begin position="967"/>
        <end position="986"/>
    </location>
</feature>
<gene>
    <name evidence="14" type="ORF">C882_0496</name>
</gene>
<dbReference type="PROSITE" id="PS50112">
    <property type="entry name" value="PAS"/>
    <property type="match status" value="1"/>
</dbReference>
<dbReference type="CDD" id="cd00130">
    <property type="entry name" value="PAS"/>
    <property type="match status" value="1"/>
</dbReference>
<dbReference type="SUPFAM" id="SSF55785">
    <property type="entry name" value="PYP-like sensor domain (PAS domain)"/>
    <property type="match status" value="4"/>
</dbReference>
<feature type="domain" description="Histidine kinase" evidence="11">
    <location>
        <begin position="743"/>
        <end position="964"/>
    </location>
</feature>
<feature type="transmembrane region" description="Helical" evidence="10">
    <location>
        <begin position="97"/>
        <end position="116"/>
    </location>
</feature>
<evidence type="ECO:0000256" key="6">
    <source>
        <dbReference type="ARBA" id="ARBA00023012"/>
    </source>
</evidence>
<dbReference type="FunFam" id="1.10.287.130:FF:000001">
    <property type="entry name" value="Two-component sensor histidine kinase"/>
    <property type="match status" value="1"/>
</dbReference>
<keyword evidence="15" id="KW-1185">Reference proteome</keyword>
<dbReference type="Pfam" id="PF02518">
    <property type="entry name" value="HATPase_c"/>
    <property type="match status" value="1"/>
</dbReference>
<evidence type="ECO:0000256" key="1">
    <source>
        <dbReference type="ARBA" id="ARBA00000085"/>
    </source>
</evidence>
<comment type="catalytic activity">
    <reaction evidence="1">
        <text>ATP + protein L-histidine = ADP + protein N-phospho-L-histidine.</text>
        <dbReference type="EC" id="2.7.13.3"/>
    </reaction>
</comment>
<dbReference type="eggNOG" id="COG5002">
    <property type="taxonomic scope" value="Bacteria"/>
</dbReference>
<dbReference type="EMBL" id="ANHY01000013">
    <property type="protein sequence ID" value="EKV29189.1"/>
    <property type="molecule type" value="Genomic_DNA"/>
</dbReference>
<dbReference type="PANTHER" id="PTHR43047">
    <property type="entry name" value="TWO-COMPONENT HISTIDINE PROTEIN KINASE"/>
    <property type="match status" value="1"/>
</dbReference>
<dbReference type="InterPro" id="IPR036097">
    <property type="entry name" value="HisK_dim/P_sf"/>
</dbReference>
<keyword evidence="7 10" id="KW-0472">Membrane</keyword>
<evidence type="ECO:0000256" key="5">
    <source>
        <dbReference type="ARBA" id="ARBA00022777"/>
    </source>
</evidence>
<evidence type="ECO:0000313" key="14">
    <source>
        <dbReference type="EMBL" id="EKV29189.1"/>
    </source>
</evidence>
<dbReference type="Gene3D" id="3.30.565.10">
    <property type="entry name" value="Histidine kinase-like ATPase, C-terminal domain"/>
    <property type="match status" value="1"/>
</dbReference>
<dbReference type="PROSITE" id="PS50109">
    <property type="entry name" value="HIS_KIN"/>
    <property type="match status" value="1"/>
</dbReference>
<feature type="domain" description="PAC" evidence="13">
    <location>
        <begin position="418"/>
        <end position="470"/>
    </location>
</feature>
<feature type="transmembrane region" description="Helical" evidence="10">
    <location>
        <begin position="178"/>
        <end position="199"/>
    </location>
</feature>
<dbReference type="Pfam" id="PF08448">
    <property type="entry name" value="PAS_4"/>
    <property type="match status" value="1"/>
</dbReference>
<dbReference type="eggNOG" id="COG2205">
    <property type="taxonomic scope" value="Bacteria"/>
</dbReference>
<dbReference type="InterPro" id="IPR005467">
    <property type="entry name" value="His_kinase_dom"/>
</dbReference>
<dbReference type="CDD" id="cd16922">
    <property type="entry name" value="HATPase_EvgS-ArcB-TorS-like"/>
    <property type="match status" value="1"/>
</dbReference>
<keyword evidence="10" id="KW-0812">Transmembrane</keyword>
<evidence type="ECO:0000256" key="10">
    <source>
        <dbReference type="SAM" id="Phobius"/>
    </source>
</evidence>
<keyword evidence="3" id="KW-0597">Phosphoprotein</keyword>
<dbReference type="GO" id="GO:0000155">
    <property type="term" value="F:phosphorelay sensor kinase activity"/>
    <property type="evidence" value="ECO:0007669"/>
    <property type="project" value="InterPro"/>
</dbReference>
<comment type="caution">
    <text evidence="14">The sequence shown here is derived from an EMBL/GenBank/DDBJ whole genome shotgun (WGS) entry which is preliminary data.</text>
</comment>
<evidence type="ECO:0000259" key="11">
    <source>
        <dbReference type="PROSITE" id="PS50109"/>
    </source>
</evidence>
<evidence type="ECO:0000256" key="8">
    <source>
        <dbReference type="SAM" id="Coils"/>
    </source>
</evidence>
<feature type="coiled-coil region" evidence="8">
    <location>
        <begin position="327"/>
        <end position="354"/>
    </location>
</feature>
<dbReference type="InterPro" id="IPR000700">
    <property type="entry name" value="PAS-assoc_C"/>
</dbReference>
<dbReference type="Proteomes" id="UP000009881">
    <property type="component" value="Unassembled WGS sequence"/>
</dbReference>
<dbReference type="AlphaFoldDB" id="K9GWR9"/>
<dbReference type="SUPFAM" id="SSF47384">
    <property type="entry name" value="Homodimeric domain of signal transducing histidine kinase"/>
    <property type="match status" value="1"/>
</dbReference>
<accession>K9GWR9</accession>
<evidence type="ECO:0000259" key="12">
    <source>
        <dbReference type="PROSITE" id="PS50112"/>
    </source>
</evidence>
<dbReference type="InterPro" id="IPR003661">
    <property type="entry name" value="HisK_dim/P_dom"/>
</dbReference>
<evidence type="ECO:0000256" key="4">
    <source>
        <dbReference type="ARBA" id="ARBA00022679"/>
    </source>
</evidence>
<dbReference type="Gene3D" id="1.10.287.130">
    <property type="match status" value="1"/>
</dbReference>
<dbReference type="RefSeq" id="WP_009541154.1">
    <property type="nucleotide sequence ID" value="NZ_ANHY01000013.1"/>
</dbReference>
<dbReference type="InterPro" id="IPR036890">
    <property type="entry name" value="HATPase_C_sf"/>
</dbReference>
<sequence>MMMSLPLDAATLGAVLGSAVLTFAMALARTLPQAPRALSWWAPAFAAQTAAFLVLFLAPNLDDRVLTLAAEALQSAAGILVLAGVWCFTGRRVGRRALALGALVILAWPAVATTLHGPDQPVLFGLLGLPLFVAGGAFLIGPESRGEAAYRVTGLLFVVDGLHGLVTPFMHSGVLLPWLFVSHQVLAVMLAVALLVVVLRRLQIAAAAETDRANRAQAQLIDAVESITEAFSLFDADDRLVLSNRRYREVMGRAGITVVPGMTFRDLCEQTADRGLATASLGRRDAWIEERVAAHRAPKGPVEQELADGSVMLLREYITSEGGRVSVRSDITERKQAERALRESEQRFKDLAEAASDWFWETDAGLRFTFVSPRVLTVMGVDPRHFLGRTLMDLADDAPDPLPLRHQMERLRARQPFRDVGLGQMLPDGRVKHLKLSGRPVHDHHGRFQGFRGTATDVTAEVEARAAAQWAQHQLMEAINSISDGFALWGPDDRLVLFNENYRKLFGPAAAKVRAGMSFEDLLRLQIDAGNVPVTEEDRPLWMAQRRESHRRGASGMELMQRDGRWLLISEHRTPDGYVAGVYTDATALRRREEQVALEGRRLAAILDNMPQGIAVFDSDTRLVDHNRLFRRMLNLPAGLTRDGTDYAAIIRHLAGAGVFGECDVESCVSEKTEALRLLTRDRAEWSMPDGTVLEVRRAAMPDGGALTTYIDVTSRKRNELILRDAKEAAERGNRAKAAFLANVSHELRTPLNAIIGFSEAISGELFGPLENPTYREYVADIYDSGTHLLNLINDILDMSKAEAGRIDLNEEPVNLAEAVNTCVKMVGKRADSADVALHASVPEDLPRLLADDRRIKQILLNLLSNAVKFTDVGGRVDLSCRVAADGRLALRVADTGIGMTAEDLDKAMEPFGQVDSRLARRYEGTGLGLPLTKALVEHHGGELVAESEPGQGTAITALFPASRLLPDDGMDRRDAEDCLSEHGTA</sequence>
<feature type="transmembrane region" description="Helical" evidence="10">
    <location>
        <begin position="38"/>
        <end position="58"/>
    </location>
</feature>
<dbReference type="FunFam" id="3.30.565.10:FF:000006">
    <property type="entry name" value="Sensor histidine kinase WalK"/>
    <property type="match status" value="1"/>
</dbReference>
<dbReference type="SUPFAM" id="SSF55874">
    <property type="entry name" value="ATPase domain of HSP90 chaperone/DNA topoisomerase II/histidine kinase"/>
    <property type="match status" value="1"/>
</dbReference>
<keyword evidence="10" id="KW-1133">Transmembrane helix</keyword>
<dbReference type="InterPro" id="IPR000014">
    <property type="entry name" value="PAS"/>
</dbReference>
<keyword evidence="8" id="KW-0175">Coiled coil</keyword>
<keyword evidence="4" id="KW-0808">Transferase</keyword>
<proteinExistence type="predicted"/>
<keyword evidence="5" id="KW-0418">Kinase</keyword>
<reference evidence="14 15" key="1">
    <citation type="journal article" date="2013" name="Genome Announc.">
        <title>Draft Genome Sequence of an Alphaproteobacterium, Caenispirillum salinarum AK4(T), Isolated from a Solar Saltern.</title>
        <authorList>
            <person name="Khatri I."/>
            <person name="Singh A."/>
            <person name="Korpole S."/>
            <person name="Pinnaka A.K."/>
            <person name="Subramanian S."/>
        </authorList>
    </citation>
    <scope>NUCLEOTIDE SEQUENCE [LARGE SCALE GENOMIC DNA]</scope>
    <source>
        <strain evidence="14 15">AK4</strain>
    </source>
</reference>
<dbReference type="OrthoDB" id="8477115at2"/>
<dbReference type="InterPro" id="IPR003594">
    <property type="entry name" value="HATPase_dom"/>
</dbReference>
<dbReference type="Pfam" id="PF00512">
    <property type="entry name" value="HisKA"/>
    <property type="match status" value="1"/>
</dbReference>
<dbReference type="PROSITE" id="PS50113">
    <property type="entry name" value="PAC"/>
    <property type="match status" value="1"/>
</dbReference>
<dbReference type="SMART" id="SM00387">
    <property type="entry name" value="HATPase_c"/>
    <property type="match status" value="1"/>
</dbReference>
<dbReference type="Gene3D" id="3.30.450.20">
    <property type="entry name" value="PAS domain"/>
    <property type="match status" value="4"/>
</dbReference>
<protein>
    <recommendedName>
        <fullName evidence="2">histidine kinase</fullName>
        <ecNumber evidence="2">2.7.13.3</ecNumber>
    </recommendedName>
</protein>
<dbReference type="CDD" id="cd00082">
    <property type="entry name" value="HisKA"/>
    <property type="match status" value="1"/>
</dbReference>
<name>K9GWR9_9PROT</name>
<dbReference type="PRINTS" id="PR00344">
    <property type="entry name" value="BCTRLSENSOR"/>
</dbReference>
<dbReference type="GO" id="GO:0009927">
    <property type="term" value="F:histidine phosphotransfer kinase activity"/>
    <property type="evidence" value="ECO:0007669"/>
    <property type="project" value="TreeGrafter"/>
</dbReference>
<dbReference type="NCBIfam" id="TIGR00229">
    <property type="entry name" value="sensory_box"/>
    <property type="match status" value="1"/>
</dbReference>
<dbReference type="SMART" id="SM00388">
    <property type="entry name" value="HisKA"/>
    <property type="match status" value="1"/>
</dbReference>
<feature type="domain" description="PAS" evidence="12">
    <location>
        <begin position="344"/>
        <end position="392"/>
    </location>
</feature>